<dbReference type="AlphaFoldDB" id="A0A1H8W7U8"/>
<evidence type="ECO:0000256" key="2">
    <source>
        <dbReference type="SAM" id="Phobius"/>
    </source>
</evidence>
<reference evidence="4 6" key="2">
    <citation type="submission" date="2016-10" db="EMBL/GenBank/DDBJ databases">
        <authorList>
            <person name="Varghese N."/>
            <person name="Submissions S."/>
        </authorList>
    </citation>
    <scope>NUCLEOTIDE SEQUENCE [LARGE SCALE GENOMIC DNA]</scope>
    <source>
        <strain evidence="4 6">CGMCC 1.7071</strain>
    </source>
</reference>
<feature type="transmembrane region" description="Helical" evidence="2">
    <location>
        <begin position="386"/>
        <end position="410"/>
    </location>
</feature>
<keyword evidence="2" id="KW-0812">Transmembrane</keyword>
<dbReference type="GO" id="GO:0005886">
    <property type="term" value="C:plasma membrane"/>
    <property type="evidence" value="ECO:0007669"/>
    <property type="project" value="TreeGrafter"/>
</dbReference>
<keyword evidence="2" id="KW-1133">Transmembrane helix</keyword>
<dbReference type="SUPFAM" id="SSF82714">
    <property type="entry name" value="Multidrug efflux transporter AcrB TolC docking domain, DN and DC subdomains"/>
    <property type="match status" value="2"/>
</dbReference>
<feature type="transmembrane region" description="Helical" evidence="2">
    <location>
        <begin position="915"/>
        <end position="938"/>
    </location>
</feature>
<reference evidence="5" key="1">
    <citation type="submission" date="2016-10" db="EMBL/GenBank/DDBJ databases">
        <authorList>
            <person name="Wibberg D."/>
        </authorList>
    </citation>
    <scope>NUCLEOTIDE SEQUENCE [LARGE SCALE GENOMIC DNA]</scope>
</reference>
<organism evidence="3 5">
    <name type="scientific">Rhizobium tibeticum</name>
    <dbReference type="NCBI Taxonomy" id="501024"/>
    <lineage>
        <taxon>Bacteria</taxon>
        <taxon>Pseudomonadati</taxon>
        <taxon>Pseudomonadota</taxon>
        <taxon>Alphaproteobacteria</taxon>
        <taxon>Hyphomicrobiales</taxon>
        <taxon>Rhizobiaceae</taxon>
        <taxon>Rhizobium/Agrobacterium group</taxon>
        <taxon>Rhizobium</taxon>
    </lineage>
</organism>
<evidence type="ECO:0000313" key="5">
    <source>
        <dbReference type="Proteomes" id="UP000183063"/>
    </source>
</evidence>
<evidence type="ECO:0000256" key="1">
    <source>
        <dbReference type="SAM" id="MobiDB-lite"/>
    </source>
</evidence>
<feature type="transmembrane region" description="Helical" evidence="2">
    <location>
        <begin position="459"/>
        <end position="481"/>
    </location>
</feature>
<keyword evidence="6" id="KW-1185">Reference proteome</keyword>
<dbReference type="EMBL" id="FOCV01000057">
    <property type="protein sequence ID" value="SEP23679.1"/>
    <property type="molecule type" value="Genomic_DNA"/>
</dbReference>
<dbReference type="Gene3D" id="3.30.70.1440">
    <property type="entry name" value="Multidrug efflux transporter AcrB pore domain"/>
    <property type="match status" value="1"/>
</dbReference>
<feature type="transmembrane region" description="Helical" evidence="2">
    <location>
        <begin position="334"/>
        <end position="353"/>
    </location>
</feature>
<dbReference type="GO" id="GO:0042910">
    <property type="term" value="F:xenobiotic transmembrane transporter activity"/>
    <property type="evidence" value="ECO:0007669"/>
    <property type="project" value="TreeGrafter"/>
</dbReference>
<dbReference type="Proteomes" id="UP000183063">
    <property type="component" value="Unassembled WGS sequence"/>
</dbReference>
<dbReference type="Pfam" id="PF00873">
    <property type="entry name" value="ACR_tran"/>
    <property type="match status" value="1"/>
</dbReference>
<dbReference type="SUPFAM" id="SSF82693">
    <property type="entry name" value="Multidrug efflux transporter AcrB pore domain, PN1, PN2, PC1 and PC2 subdomains"/>
    <property type="match status" value="3"/>
</dbReference>
<reference evidence="3" key="3">
    <citation type="submission" date="2016-10" db="EMBL/GenBank/DDBJ databases">
        <authorList>
            <person name="de Groot N.N."/>
        </authorList>
    </citation>
    <scope>NUCLEOTIDE SEQUENCE [LARGE SCALE GENOMIC DNA]</scope>
    <source>
        <strain evidence="3">CCBAU85039</strain>
    </source>
</reference>
<feature type="transmembrane region" description="Helical" evidence="2">
    <location>
        <begin position="862"/>
        <end position="882"/>
    </location>
</feature>
<proteinExistence type="predicted"/>
<dbReference type="Gene3D" id="3.30.70.1320">
    <property type="entry name" value="Multidrug efflux transporter AcrB pore domain like"/>
    <property type="match status" value="1"/>
</dbReference>
<evidence type="ECO:0000313" key="3">
    <source>
        <dbReference type="EMBL" id="SEI20213.1"/>
    </source>
</evidence>
<feature type="compositionally biased region" description="Polar residues" evidence="1">
    <location>
        <begin position="1050"/>
        <end position="1064"/>
    </location>
</feature>
<dbReference type="Gene3D" id="3.30.2090.10">
    <property type="entry name" value="Multidrug efflux transporter AcrB TolC docking domain, DN and DC subdomains"/>
    <property type="match status" value="2"/>
</dbReference>
<sequence>MFLTRISVNHPVFATMMMVTILVLGLFSYGRLGVDHYPETDLPIVVVATTYTGASPVSVESEISRPIESALNTIGGIDSITSESYEGRSVVVVEFELDVDSRVAAQEVRDRVARLGAKFPDGVDTPQVTRFKPDGQAILSVAASSSIRTLREITTLANRVITNRLSAISGVGQISLVGGSERQVLVVVDPDRLEAYGIGVSTVMDAIRRENQDRAAGTLVSGINQRIVTVEGRIADASGFNSIIIAHSGGYPVYLSDVATVLDTGAEVTSLANYQSMTSLGLQIVKVQGANTVEVASALRREISALNAELAKENVRLTITRDNSRPIASQVFEVQRTLIEGGVLAVLIVFVFLNSWRSTVITGLTLPISVIGTFATIYALGFTLNIMTLMALSLSIGILIDDAIVVRENITRHLQMGKDHVRAALDGTKEIGLAVLSTTLCIVAVFLPVAFMGGLIGRFFLQFGVTVAVAVVISLFVSFTLDPMLSSVWYDPQSQKSAKRGCFGRMIERFDQWFESLASRYRSVIHWSFDHRKKTIAIVVAMFVASLLLVPRIGTEFLPPADQGEVSISLEANEGASLDYMAVKVGQVERVLRDFDYVSSTYSTINSGAVRGFNRAIVAVQLVPSDQRRLTTAETIDPIRQRLATIAGLEISVGQPSGLGGSLKPLQLSVLGDGDEELRRISDNITSALAAIPGAMEIESSIENVQPTLAVRVRREAASDLGVSIATIGDTLKPLVAGDAISVWNAPDGEPHDVVVRLPPTARRDAAQLRNLTISTGRTDDNGKPITVLLDQVADVVESTAPDAITRKDLSREVRISSNIEGRALGDVAADLNAAIAKMDIPLGFRISFGGDAENLAEGTAYAFQSLVLAVIFIYIILASQFGSFIQPIAIIMTLPLSLIGVLLGLLFTGSTLNMFSMIGFIMLMGLVTKNAILLVDYSNLGVREGKSLRQSLADAGAVRLRPIVMTTLAMIFGMLPTALGLGEGGAQRAPMAHAVIGGLISSTLLSLVFVPVILTYLDEMARRLKRWLAHPTETNAAAQHIDFDKRKSPISSAASDHTATTRMGRQFETESK</sequence>
<gene>
    <name evidence="3" type="primary">mdtC_3</name>
    <name evidence="3" type="ORF">RTCCBAU85039_6336</name>
    <name evidence="4" type="ORF">SAMN05216228_10573</name>
</gene>
<dbReference type="PANTHER" id="PTHR32063:SF0">
    <property type="entry name" value="SWARMING MOTILITY PROTEIN SWRC"/>
    <property type="match status" value="1"/>
</dbReference>
<feature type="region of interest" description="Disordered" evidence="1">
    <location>
        <begin position="1049"/>
        <end position="1073"/>
    </location>
</feature>
<evidence type="ECO:0000313" key="4">
    <source>
        <dbReference type="EMBL" id="SEP23679.1"/>
    </source>
</evidence>
<dbReference type="InterPro" id="IPR001036">
    <property type="entry name" value="Acrflvin-R"/>
</dbReference>
<protein>
    <submittedName>
        <fullName evidence="3">Multidrug transporter MdtC</fullName>
    </submittedName>
    <submittedName>
        <fullName evidence="4">Nodulation-related efflux transporter NolG</fullName>
    </submittedName>
</protein>
<dbReference type="SUPFAM" id="SSF82866">
    <property type="entry name" value="Multidrug efflux transporter AcrB transmembrane domain"/>
    <property type="match status" value="2"/>
</dbReference>
<dbReference type="RefSeq" id="WP_072381637.1">
    <property type="nucleotide sequence ID" value="NZ_FNXB01000068.1"/>
</dbReference>
<feature type="transmembrane region" description="Helical" evidence="2">
    <location>
        <begin position="959"/>
        <end position="980"/>
    </location>
</feature>
<name>A0A1H8W7U8_9HYPH</name>
<dbReference type="Proteomes" id="UP000198939">
    <property type="component" value="Unassembled WGS sequence"/>
</dbReference>
<dbReference type="EMBL" id="FNXB01000068">
    <property type="protein sequence ID" value="SEI20213.1"/>
    <property type="molecule type" value="Genomic_DNA"/>
</dbReference>
<accession>A0A1H8W7U8</accession>
<dbReference type="Gene3D" id="1.20.1640.10">
    <property type="entry name" value="Multidrug efflux transporter AcrB transmembrane domain"/>
    <property type="match status" value="2"/>
</dbReference>
<keyword evidence="2" id="KW-0472">Membrane</keyword>
<feature type="transmembrane region" description="Helical" evidence="2">
    <location>
        <begin position="360"/>
        <end position="380"/>
    </location>
</feature>
<feature type="transmembrane region" description="Helical" evidence="2">
    <location>
        <begin position="431"/>
        <end position="453"/>
    </location>
</feature>
<feature type="transmembrane region" description="Helical" evidence="2">
    <location>
        <begin position="535"/>
        <end position="554"/>
    </location>
</feature>
<feature type="transmembrane region" description="Helical" evidence="2">
    <location>
        <begin position="889"/>
        <end position="909"/>
    </location>
</feature>
<dbReference type="Gene3D" id="3.30.70.1430">
    <property type="entry name" value="Multidrug efflux transporter AcrB pore domain"/>
    <property type="match status" value="2"/>
</dbReference>
<feature type="transmembrane region" description="Helical" evidence="2">
    <location>
        <begin position="992"/>
        <end position="1018"/>
    </location>
</feature>
<dbReference type="OrthoDB" id="9807350at2"/>
<feature type="transmembrane region" description="Helical" evidence="2">
    <location>
        <begin position="12"/>
        <end position="30"/>
    </location>
</feature>
<dbReference type="STRING" id="501024.RTCCBAU85039_6336"/>
<dbReference type="PRINTS" id="PR00702">
    <property type="entry name" value="ACRIFLAVINRP"/>
</dbReference>
<dbReference type="PANTHER" id="PTHR32063">
    <property type="match status" value="1"/>
</dbReference>
<evidence type="ECO:0000313" key="6">
    <source>
        <dbReference type="Proteomes" id="UP000198939"/>
    </source>
</evidence>
<dbReference type="InterPro" id="IPR027463">
    <property type="entry name" value="AcrB_DN_DC_subdom"/>
</dbReference>